<evidence type="ECO:0000256" key="4">
    <source>
        <dbReference type="PROSITE-ProRule" id="PRU00169"/>
    </source>
</evidence>
<dbReference type="InterPro" id="IPR009057">
    <property type="entry name" value="Homeodomain-like_sf"/>
</dbReference>
<dbReference type="Proteomes" id="UP000708576">
    <property type="component" value="Unassembled WGS sequence"/>
</dbReference>
<protein>
    <submittedName>
        <fullName evidence="7">Helix-turn-helix domain-containing protein</fullName>
    </submittedName>
</protein>
<feature type="domain" description="HTH araC/xylS-type" evidence="5">
    <location>
        <begin position="186"/>
        <end position="285"/>
    </location>
</feature>
<feature type="domain" description="Response regulatory" evidence="6">
    <location>
        <begin position="44"/>
        <end position="156"/>
    </location>
</feature>
<dbReference type="SUPFAM" id="SSF46689">
    <property type="entry name" value="Homeodomain-like"/>
    <property type="match status" value="1"/>
</dbReference>
<keyword evidence="1" id="KW-0805">Transcription regulation</keyword>
<reference evidence="7 8" key="1">
    <citation type="journal article" date="2015" name="Int. J. Syst. Evol. Microbiol.">
        <title>Carboxylicivirga linearis sp. nov., isolated from a sea cucumber culture pond.</title>
        <authorList>
            <person name="Wang F.Q."/>
            <person name="Zhou Y.X."/>
            <person name="Lin X.Z."/>
            <person name="Chen G.J."/>
            <person name="Du Z.J."/>
        </authorList>
    </citation>
    <scope>NUCLEOTIDE SEQUENCE [LARGE SCALE GENOMIC DNA]</scope>
    <source>
        <strain evidence="7 8">FB218</strain>
    </source>
</reference>
<evidence type="ECO:0000256" key="3">
    <source>
        <dbReference type="ARBA" id="ARBA00023163"/>
    </source>
</evidence>
<organism evidence="7 8">
    <name type="scientific">Carboxylicivirga linearis</name>
    <dbReference type="NCBI Taxonomy" id="1628157"/>
    <lineage>
        <taxon>Bacteria</taxon>
        <taxon>Pseudomonadati</taxon>
        <taxon>Bacteroidota</taxon>
        <taxon>Bacteroidia</taxon>
        <taxon>Marinilabiliales</taxon>
        <taxon>Marinilabiliaceae</taxon>
        <taxon>Carboxylicivirga</taxon>
    </lineage>
</organism>
<keyword evidence="2" id="KW-0238">DNA-binding</keyword>
<dbReference type="PANTHER" id="PTHR43280:SF28">
    <property type="entry name" value="HTH-TYPE TRANSCRIPTIONAL ACTIVATOR RHAS"/>
    <property type="match status" value="1"/>
</dbReference>
<dbReference type="RefSeq" id="WP_212215945.1">
    <property type="nucleotide sequence ID" value="NZ_JAGUCO010000006.1"/>
</dbReference>
<dbReference type="InterPro" id="IPR018062">
    <property type="entry name" value="HTH_AraC-typ_CS"/>
</dbReference>
<evidence type="ECO:0000256" key="2">
    <source>
        <dbReference type="ARBA" id="ARBA00023125"/>
    </source>
</evidence>
<dbReference type="EMBL" id="JAGUCO010000006">
    <property type="protein sequence ID" value="MBS2098701.1"/>
    <property type="molecule type" value="Genomic_DNA"/>
</dbReference>
<feature type="modified residue" description="4-aspartylphosphate" evidence="4">
    <location>
        <position position="92"/>
    </location>
</feature>
<keyword evidence="4" id="KW-0597">Phosphoprotein</keyword>
<gene>
    <name evidence="7" type="ORF">KEM10_10460</name>
</gene>
<dbReference type="Gene3D" id="1.10.10.60">
    <property type="entry name" value="Homeodomain-like"/>
    <property type="match status" value="1"/>
</dbReference>
<keyword evidence="8" id="KW-1185">Reference proteome</keyword>
<evidence type="ECO:0000313" key="7">
    <source>
        <dbReference type="EMBL" id="MBS2098701.1"/>
    </source>
</evidence>
<proteinExistence type="predicted"/>
<dbReference type="InterPro" id="IPR011006">
    <property type="entry name" value="CheY-like_superfamily"/>
</dbReference>
<dbReference type="InterPro" id="IPR001789">
    <property type="entry name" value="Sig_transdc_resp-reg_receiver"/>
</dbReference>
<name>A0ABS5JW49_9BACT</name>
<dbReference type="SMART" id="SM00342">
    <property type="entry name" value="HTH_ARAC"/>
    <property type="match status" value="1"/>
</dbReference>
<dbReference type="Pfam" id="PF12833">
    <property type="entry name" value="HTH_18"/>
    <property type="match status" value="1"/>
</dbReference>
<dbReference type="PROSITE" id="PS00041">
    <property type="entry name" value="HTH_ARAC_FAMILY_1"/>
    <property type="match status" value="1"/>
</dbReference>
<dbReference type="InterPro" id="IPR018060">
    <property type="entry name" value="HTH_AraC"/>
</dbReference>
<dbReference type="Gene3D" id="3.40.50.2300">
    <property type="match status" value="1"/>
</dbReference>
<dbReference type="PANTHER" id="PTHR43280">
    <property type="entry name" value="ARAC-FAMILY TRANSCRIPTIONAL REGULATOR"/>
    <property type="match status" value="1"/>
</dbReference>
<comment type="caution">
    <text evidence="7">The sequence shown here is derived from an EMBL/GenBank/DDBJ whole genome shotgun (WGS) entry which is preliminary data.</text>
</comment>
<dbReference type="PROSITE" id="PS50110">
    <property type="entry name" value="RESPONSE_REGULATORY"/>
    <property type="match status" value="1"/>
</dbReference>
<evidence type="ECO:0000256" key="1">
    <source>
        <dbReference type="ARBA" id="ARBA00023015"/>
    </source>
</evidence>
<evidence type="ECO:0000259" key="5">
    <source>
        <dbReference type="PROSITE" id="PS01124"/>
    </source>
</evidence>
<sequence length="287" mass="32796">MKIQEDIFSRVRISKRFIPLRSIFSEKKDTTNGIEPDTAIDKPNMVLIGDEYLLQSDFKMQLSKDFNLSMGSTEFYKVNFVELQDADVIVLDLSFNSLELGRIIKAHPHISRIPLLFTTLINDSFKELQGLKLGAIDVVSLPVNYSVFKYKILNVLNHISTNKIDEINEAATDEAESGSYQDDFVNKAITVIKDNIDKHDYCVAELADSLCVSYTMLYRKIKKQTGYTAKQFIRVQRLRISESMLKKSDKTISEVAYMVGFTSPGYFSKCFSEHFGYLPSEIQREAV</sequence>
<keyword evidence="3" id="KW-0804">Transcription</keyword>
<accession>A0ABS5JW49</accession>
<evidence type="ECO:0000313" key="8">
    <source>
        <dbReference type="Proteomes" id="UP000708576"/>
    </source>
</evidence>
<dbReference type="SUPFAM" id="SSF52172">
    <property type="entry name" value="CheY-like"/>
    <property type="match status" value="1"/>
</dbReference>
<evidence type="ECO:0000259" key="6">
    <source>
        <dbReference type="PROSITE" id="PS50110"/>
    </source>
</evidence>
<dbReference type="InterPro" id="IPR020449">
    <property type="entry name" value="Tscrpt_reg_AraC-type_HTH"/>
</dbReference>
<dbReference type="PROSITE" id="PS01124">
    <property type="entry name" value="HTH_ARAC_FAMILY_2"/>
    <property type="match status" value="1"/>
</dbReference>
<dbReference type="PRINTS" id="PR00032">
    <property type="entry name" value="HTHARAC"/>
</dbReference>